<dbReference type="InterPro" id="IPR029044">
    <property type="entry name" value="Nucleotide-diphossugar_trans"/>
</dbReference>
<dbReference type="PANTHER" id="PTHR43685:SF2">
    <property type="entry name" value="GLYCOSYLTRANSFERASE 2-LIKE DOMAIN-CONTAINING PROTEIN"/>
    <property type="match status" value="1"/>
</dbReference>
<name>A0A420DV04_9FLAO</name>
<gene>
    <name evidence="2" type="ORF">BXY80_0177</name>
</gene>
<dbReference type="OrthoDB" id="6307329at2"/>
<dbReference type="EMBL" id="RAQJ01000001">
    <property type="protein sequence ID" value="RKE98106.1"/>
    <property type="molecule type" value="Genomic_DNA"/>
</dbReference>
<evidence type="ECO:0000313" key="3">
    <source>
        <dbReference type="Proteomes" id="UP000284892"/>
    </source>
</evidence>
<dbReference type="InterPro" id="IPR050834">
    <property type="entry name" value="Glycosyltransf_2"/>
</dbReference>
<feature type="domain" description="Glycosyltransferase 2-like" evidence="1">
    <location>
        <begin position="6"/>
        <end position="170"/>
    </location>
</feature>
<protein>
    <submittedName>
        <fullName evidence="2">Glycosyl transferase family 2</fullName>
    </submittedName>
</protein>
<proteinExistence type="predicted"/>
<dbReference type="Proteomes" id="UP000284892">
    <property type="component" value="Unassembled WGS sequence"/>
</dbReference>
<keyword evidence="2" id="KW-0808">Transferase</keyword>
<dbReference type="Gene3D" id="3.90.550.10">
    <property type="entry name" value="Spore Coat Polysaccharide Biosynthesis Protein SpsA, Chain A"/>
    <property type="match status" value="1"/>
</dbReference>
<organism evidence="2 3">
    <name type="scientific">Ichthyenterobacterium magnum</name>
    <dbReference type="NCBI Taxonomy" id="1230530"/>
    <lineage>
        <taxon>Bacteria</taxon>
        <taxon>Pseudomonadati</taxon>
        <taxon>Bacteroidota</taxon>
        <taxon>Flavobacteriia</taxon>
        <taxon>Flavobacteriales</taxon>
        <taxon>Flavobacteriaceae</taxon>
        <taxon>Ichthyenterobacterium</taxon>
    </lineage>
</organism>
<comment type="caution">
    <text evidence="2">The sequence shown here is derived from an EMBL/GenBank/DDBJ whole genome shotgun (WGS) entry which is preliminary data.</text>
</comment>
<evidence type="ECO:0000259" key="1">
    <source>
        <dbReference type="Pfam" id="PF00535"/>
    </source>
</evidence>
<dbReference type="Pfam" id="PF00535">
    <property type="entry name" value="Glycos_transf_2"/>
    <property type="match status" value="1"/>
</dbReference>
<keyword evidence="3" id="KW-1185">Reference proteome</keyword>
<reference evidence="2 3" key="1">
    <citation type="submission" date="2018-09" db="EMBL/GenBank/DDBJ databases">
        <title>Genomic Encyclopedia of Archaeal and Bacterial Type Strains, Phase II (KMG-II): from individual species to whole genera.</title>
        <authorList>
            <person name="Goeker M."/>
        </authorList>
    </citation>
    <scope>NUCLEOTIDE SEQUENCE [LARGE SCALE GENOMIC DNA]</scope>
    <source>
        <strain evidence="2 3">DSM 26283</strain>
    </source>
</reference>
<dbReference type="PANTHER" id="PTHR43685">
    <property type="entry name" value="GLYCOSYLTRANSFERASE"/>
    <property type="match status" value="1"/>
</dbReference>
<dbReference type="SUPFAM" id="SSF53448">
    <property type="entry name" value="Nucleotide-diphospho-sugar transferases"/>
    <property type="match status" value="1"/>
</dbReference>
<dbReference type="GO" id="GO:0016740">
    <property type="term" value="F:transferase activity"/>
    <property type="evidence" value="ECO:0007669"/>
    <property type="project" value="UniProtKB-KW"/>
</dbReference>
<dbReference type="CDD" id="cd00761">
    <property type="entry name" value="Glyco_tranf_GTA_type"/>
    <property type="match status" value="1"/>
</dbReference>
<dbReference type="RefSeq" id="WP_120199333.1">
    <property type="nucleotide sequence ID" value="NZ_RAQJ01000001.1"/>
</dbReference>
<sequence length="310" mass="35682">MPQQISVVIPLYNKEKHIASTLMSVLAQTFKDYEVIIINDGSTDNSVKIVKSFSDQRIKLFTTKNKGAAHARNYGIKKATSNFVALLDADDYWFPFYLAKQNSLINKYPKQHVFSTAQKIYKYGRHYPCTYSVNFGLESDGVTNYFKSSTISSIIHSSSIVIHKDVFKNVGMFNQKIMSGQDTDLWIRIGLKYPIVFSTKICSVYNFVSDGLFKSTHSMKQKIDLSPYEVFEKNNSDLKKFLDLNRYALAIQSKLWNDKKSFKALTSKIELSNLNKKQRFLLKQNKNTLLMFIKIKENLSKLGIQLSTYK</sequence>
<dbReference type="InterPro" id="IPR001173">
    <property type="entry name" value="Glyco_trans_2-like"/>
</dbReference>
<evidence type="ECO:0000313" key="2">
    <source>
        <dbReference type="EMBL" id="RKE98106.1"/>
    </source>
</evidence>
<dbReference type="AlphaFoldDB" id="A0A420DV04"/>
<accession>A0A420DV04</accession>